<dbReference type="PANTHER" id="PTHR23155">
    <property type="entry name" value="DISEASE RESISTANCE PROTEIN RP"/>
    <property type="match status" value="1"/>
</dbReference>
<dbReference type="InterPro" id="IPR036388">
    <property type="entry name" value="WH-like_DNA-bd_sf"/>
</dbReference>
<dbReference type="FunFam" id="3.40.50.300:FF:001091">
    <property type="entry name" value="Probable disease resistance protein At1g61300"/>
    <property type="match status" value="1"/>
</dbReference>
<keyword evidence="6 7" id="KW-0175">Coiled coil</keyword>
<feature type="domain" description="Disease resistance protein winged helix" evidence="10">
    <location>
        <begin position="423"/>
        <end position="494"/>
    </location>
</feature>
<evidence type="ECO:0000259" key="11">
    <source>
        <dbReference type="Pfam" id="PF23598"/>
    </source>
</evidence>
<dbReference type="PRINTS" id="PR00364">
    <property type="entry name" value="DISEASERSIST"/>
</dbReference>
<dbReference type="Gene3D" id="1.10.10.10">
    <property type="entry name" value="Winged helix-like DNA-binding domain superfamily/Winged helix DNA-binding domain"/>
    <property type="match status" value="1"/>
</dbReference>
<reference evidence="12" key="2">
    <citation type="journal article" date="2015" name="Data Brief">
        <title>Shoot transcriptome of the giant reed, Arundo donax.</title>
        <authorList>
            <person name="Barrero R.A."/>
            <person name="Guerrero F.D."/>
            <person name="Moolhuijzen P."/>
            <person name="Goolsby J.A."/>
            <person name="Tidwell J."/>
            <person name="Bellgard S.E."/>
            <person name="Bellgard M.I."/>
        </authorList>
    </citation>
    <scope>NUCLEOTIDE SEQUENCE</scope>
    <source>
        <tissue evidence="12">Shoot tissue taken approximately 20 cm above the soil surface</tissue>
    </source>
</reference>
<dbReference type="Pfam" id="PF23559">
    <property type="entry name" value="WHD_DRP"/>
    <property type="match status" value="1"/>
</dbReference>
<evidence type="ECO:0000256" key="4">
    <source>
        <dbReference type="ARBA" id="ARBA00022741"/>
    </source>
</evidence>
<evidence type="ECO:0000256" key="1">
    <source>
        <dbReference type="ARBA" id="ARBA00008894"/>
    </source>
</evidence>
<dbReference type="Pfam" id="PF18052">
    <property type="entry name" value="Rx_N"/>
    <property type="match status" value="1"/>
</dbReference>
<dbReference type="CDD" id="cd14798">
    <property type="entry name" value="RX-CC_like"/>
    <property type="match status" value="1"/>
</dbReference>
<dbReference type="Gene3D" id="1.20.5.4130">
    <property type="match status" value="1"/>
</dbReference>
<protein>
    <submittedName>
        <fullName evidence="12">Uncharacterized protein</fullName>
    </submittedName>
</protein>
<dbReference type="InterPro" id="IPR038005">
    <property type="entry name" value="RX-like_CC"/>
</dbReference>
<dbReference type="EMBL" id="GBRH01267246">
    <property type="protein sequence ID" value="JAD30649.1"/>
    <property type="molecule type" value="Transcribed_RNA"/>
</dbReference>
<keyword evidence="2" id="KW-0433">Leucine-rich repeat</keyword>
<dbReference type="InterPro" id="IPR055414">
    <property type="entry name" value="LRR_R13L4/SHOC2-like"/>
</dbReference>
<dbReference type="FunFam" id="1.10.10.10:FF:000322">
    <property type="entry name" value="Probable disease resistance protein At1g63360"/>
    <property type="match status" value="1"/>
</dbReference>
<feature type="domain" description="Disease resistance N-terminal" evidence="9">
    <location>
        <begin position="12"/>
        <end position="99"/>
    </location>
</feature>
<evidence type="ECO:0000256" key="3">
    <source>
        <dbReference type="ARBA" id="ARBA00022737"/>
    </source>
</evidence>
<evidence type="ECO:0000256" key="6">
    <source>
        <dbReference type="ARBA" id="ARBA00023054"/>
    </source>
</evidence>
<dbReference type="GO" id="GO:0009626">
    <property type="term" value="P:plant-type hypersensitive response"/>
    <property type="evidence" value="ECO:0007669"/>
    <property type="project" value="UniProtKB-ARBA"/>
</dbReference>
<evidence type="ECO:0000259" key="10">
    <source>
        <dbReference type="Pfam" id="PF23559"/>
    </source>
</evidence>
<feature type="domain" description="NB-ARC" evidence="8">
    <location>
        <begin position="173"/>
        <end position="334"/>
    </location>
</feature>
<evidence type="ECO:0000259" key="9">
    <source>
        <dbReference type="Pfam" id="PF18052"/>
    </source>
</evidence>
<dbReference type="Pfam" id="PF23598">
    <property type="entry name" value="LRR_14"/>
    <property type="match status" value="1"/>
</dbReference>
<dbReference type="GO" id="GO:0043531">
    <property type="term" value="F:ADP binding"/>
    <property type="evidence" value="ECO:0007669"/>
    <property type="project" value="InterPro"/>
</dbReference>
<feature type="coiled-coil region" evidence="7">
    <location>
        <begin position="24"/>
        <end position="58"/>
    </location>
</feature>
<dbReference type="InterPro" id="IPR002182">
    <property type="entry name" value="NB-ARC"/>
</dbReference>
<dbReference type="AlphaFoldDB" id="A0A0A8YU95"/>
<keyword evidence="5" id="KW-0611">Plant defense</keyword>
<sequence length="917" mass="104259">MAGTMVSASTGAMNSLLGKLTTLMGEELAMLKGVRKEVASLENEFSSMNALLEKLANMDELDPQAKEWRNQVKDMSYEIEDCIDEFIHRLGKNDATTGFMRKTARFLKKLRARHQIASKIQVIKARVKEASERRNRYKLDEYKPKPRYVPVDPRVVATYAEAAGLVGIDGPREELAKLLMGKEQKLKVASIVGFGGLGKTTLANQVYRKTEGQFECRAFVSVSQKPDMQKLFSKILLEIKGRCFSHTGEVDDLLKNITEHLRDKSYFIVIDDLWNSSAWEIIKCAFPKNNRGSRVLTTTRIYSVANACCPYSKQNIYKMRPLGEKDSRRLFVSRIFGSGKACPDEFEELSTDILKKCGGLPLALTSIASLLACQSKMAWEYVRNSLCFMFEGNPSLEDMKQILDLSYRNLPHHLKTCLLYLGIYPEDYIISKTDLVRQWIAEGFVSKVHGLDAEVVAGCYFNELINMSMIQTVDTDYNDEVLTCRVHDLVLDLIRFRFAEENFIDVMDDPQATTGLHKKTRRVSLQYDGAGDGVIPKTIYGSVSQVRSVVALTRNFLPSFWEFKYVRVLLLAFESDCRHDMDLTSICGLFLLRYLKIVTDGDLALPNKLWGLQYLETMVLEPKRELSIPSDIVRLRRLLHLIVPRGMKMKFQDEIGSLKSLRTLRKFVLSESSLDSIKSLGDLTNLRDLQLSCGNDGLRSEAMDALCYSLERLSHSSSLRSLVTSNDRWDPLFDTDNRLGTLSRFPRHLRRLHLRVLCFPRIPKWVAQLHDLYTLELVVMEVVPNDDDIAIIACLPSLVHLHLEIVNHPIEKIVIPGTGVAFPALKHLQLGCPKPSLSFESGSMPRLQKLELCFSWAGWEHVIKWLELKSVVIEHLPAGMREIHLKCLYKHPDETKESALRSVLNAHHPGIDLSFGW</sequence>
<dbReference type="InterPro" id="IPR032675">
    <property type="entry name" value="LRR_dom_sf"/>
</dbReference>
<dbReference type="SUPFAM" id="SSF52058">
    <property type="entry name" value="L domain-like"/>
    <property type="match status" value="1"/>
</dbReference>
<dbReference type="GO" id="GO:0002758">
    <property type="term" value="P:innate immune response-activating signaling pathway"/>
    <property type="evidence" value="ECO:0007669"/>
    <property type="project" value="UniProtKB-ARBA"/>
</dbReference>
<dbReference type="InterPro" id="IPR058922">
    <property type="entry name" value="WHD_DRP"/>
</dbReference>
<dbReference type="Pfam" id="PF00931">
    <property type="entry name" value="NB-ARC"/>
    <property type="match status" value="1"/>
</dbReference>
<dbReference type="SUPFAM" id="SSF52540">
    <property type="entry name" value="P-loop containing nucleoside triphosphate hydrolases"/>
    <property type="match status" value="1"/>
</dbReference>
<evidence type="ECO:0000256" key="5">
    <source>
        <dbReference type="ARBA" id="ARBA00022821"/>
    </source>
</evidence>
<accession>A0A0A8YU95</accession>
<keyword evidence="3" id="KW-0677">Repeat</keyword>
<dbReference type="PANTHER" id="PTHR23155:SF906">
    <property type="entry name" value="OS08G0205100 PROTEIN"/>
    <property type="match status" value="1"/>
</dbReference>
<comment type="similarity">
    <text evidence="1">Belongs to the disease resistance NB-LRR family.</text>
</comment>
<evidence type="ECO:0000256" key="7">
    <source>
        <dbReference type="SAM" id="Coils"/>
    </source>
</evidence>
<organism evidence="12">
    <name type="scientific">Arundo donax</name>
    <name type="common">Giant reed</name>
    <name type="synonym">Donax arundinaceus</name>
    <dbReference type="NCBI Taxonomy" id="35708"/>
    <lineage>
        <taxon>Eukaryota</taxon>
        <taxon>Viridiplantae</taxon>
        <taxon>Streptophyta</taxon>
        <taxon>Embryophyta</taxon>
        <taxon>Tracheophyta</taxon>
        <taxon>Spermatophyta</taxon>
        <taxon>Magnoliopsida</taxon>
        <taxon>Liliopsida</taxon>
        <taxon>Poales</taxon>
        <taxon>Poaceae</taxon>
        <taxon>PACMAD clade</taxon>
        <taxon>Arundinoideae</taxon>
        <taxon>Arundineae</taxon>
        <taxon>Arundo</taxon>
    </lineage>
</organism>
<dbReference type="Gene3D" id="3.40.50.300">
    <property type="entry name" value="P-loop containing nucleotide triphosphate hydrolases"/>
    <property type="match status" value="1"/>
</dbReference>
<reference evidence="12" key="1">
    <citation type="submission" date="2014-09" db="EMBL/GenBank/DDBJ databases">
        <authorList>
            <person name="Magalhaes I.L.F."/>
            <person name="Oliveira U."/>
            <person name="Santos F.R."/>
            <person name="Vidigal T.H.D.A."/>
            <person name="Brescovit A.D."/>
            <person name="Santos A.J."/>
        </authorList>
    </citation>
    <scope>NUCLEOTIDE SEQUENCE</scope>
    <source>
        <tissue evidence="12">Shoot tissue taken approximately 20 cm above the soil surface</tissue>
    </source>
</reference>
<dbReference type="InterPro" id="IPR041118">
    <property type="entry name" value="Rx_N"/>
</dbReference>
<dbReference type="GO" id="GO:0042742">
    <property type="term" value="P:defense response to bacterium"/>
    <property type="evidence" value="ECO:0007669"/>
    <property type="project" value="UniProtKB-ARBA"/>
</dbReference>
<dbReference type="InterPro" id="IPR042197">
    <property type="entry name" value="Apaf_helical"/>
</dbReference>
<proteinExistence type="inferred from homology"/>
<evidence type="ECO:0000313" key="12">
    <source>
        <dbReference type="EMBL" id="JAD30649.1"/>
    </source>
</evidence>
<dbReference type="Gene3D" id="3.80.10.10">
    <property type="entry name" value="Ribonuclease Inhibitor"/>
    <property type="match status" value="1"/>
</dbReference>
<dbReference type="InterPro" id="IPR027417">
    <property type="entry name" value="P-loop_NTPase"/>
</dbReference>
<dbReference type="InterPro" id="IPR044974">
    <property type="entry name" value="Disease_R_plants"/>
</dbReference>
<keyword evidence="4" id="KW-0547">Nucleotide-binding</keyword>
<feature type="domain" description="Disease resistance R13L4/SHOC-2-like LRR" evidence="11">
    <location>
        <begin position="545"/>
        <end position="908"/>
    </location>
</feature>
<evidence type="ECO:0000256" key="2">
    <source>
        <dbReference type="ARBA" id="ARBA00022614"/>
    </source>
</evidence>
<name>A0A0A8YU95_ARUDO</name>
<evidence type="ECO:0000259" key="8">
    <source>
        <dbReference type="Pfam" id="PF00931"/>
    </source>
</evidence>
<dbReference type="Gene3D" id="1.10.8.430">
    <property type="entry name" value="Helical domain of apoptotic protease-activating factors"/>
    <property type="match status" value="1"/>
</dbReference>